<dbReference type="AlphaFoldDB" id="A0ABD2KSP2"/>
<proteinExistence type="predicted"/>
<comment type="caution">
    <text evidence="3">The sequence shown here is derived from an EMBL/GenBank/DDBJ whole genome shotgun (WGS) entry which is preliminary data.</text>
</comment>
<evidence type="ECO:0000256" key="1">
    <source>
        <dbReference type="SAM" id="MobiDB-lite"/>
    </source>
</evidence>
<dbReference type="EMBL" id="JBICBT010000688">
    <property type="protein sequence ID" value="KAL3105369.1"/>
    <property type="molecule type" value="Genomic_DNA"/>
</dbReference>
<evidence type="ECO:0000313" key="3">
    <source>
        <dbReference type="EMBL" id="KAL3105369.1"/>
    </source>
</evidence>
<keyword evidence="2" id="KW-0732">Signal</keyword>
<feature type="region of interest" description="Disordered" evidence="1">
    <location>
        <begin position="28"/>
        <end position="49"/>
    </location>
</feature>
<protein>
    <submittedName>
        <fullName evidence="3">Uncharacterized protein</fullName>
    </submittedName>
</protein>
<dbReference type="Proteomes" id="UP001620626">
    <property type="component" value="Unassembled WGS sequence"/>
</dbReference>
<evidence type="ECO:0000256" key="2">
    <source>
        <dbReference type="SAM" id="SignalP"/>
    </source>
</evidence>
<reference evidence="3 4" key="1">
    <citation type="submission" date="2024-10" db="EMBL/GenBank/DDBJ databases">
        <authorList>
            <person name="Kim D."/>
        </authorList>
    </citation>
    <scope>NUCLEOTIDE SEQUENCE [LARGE SCALE GENOMIC DNA]</scope>
    <source>
        <strain evidence="3">BH-2024</strain>
    </source>
</reference>
<sequence length="374" mass="43793">MLALSLFPNFLLLLLAICHVHGMFGRERERKSEEKRTNSRSSSRENREPDNGILSIEVVPSLVGNPLHGYRFVVRCGTLKFREYSRAESEELRWIYPTKEPEKVEIQLTKERCLNMAVFIFMTTRNQTDTNLWNKQFQANTSSRHLSVDFVHYSKLTVSPNLGQVVRQSYYVQVRCANTTKDPDVLFHTEFKSETVVVLLENPNCVVFTAKLWVVWPNQKLKENKPKFVLKNIGITQSLPVPRIDFTNNFLMEISPPLESSRVYVVYVWCAGPKKARRMKFVSKIREEWCTTRKCPVQVLINSKKWPRGTTTSPVYDIAVAEADEDWDNVSELDEMPEQIVFRKQNGVRIERGATFLWEHRPRELHPIYYNFRK</sequence>
<feature type="chain" id="PRO_5044841843" evidence="2">
    <location>
        <begin position="23"/>
        <end position="374"/>
    </location>
</feature>
<feature type="signal peptide" evidence="2">
    <location>
        <begin position="1"/>
        <end position="22"/>
    </location>
</feature>
<accession>A0ABD2KSP2</accession>
<keyword evidence="4" id="KW-1185">Reference proteome</keyword>
<gene>
    <name evidence="3" type="ORF">niasHT_026102</name>
</gene>
<name>A0ABD2KSP2_9BILA</name>
<evidence type="ECO:0000313" key="4">
    <source>
        <dbReference type="Proteomes" id="UP001620626"/>
    </source>
</evidence>
<organism evidence="3 4">
    <name type="scientific">Heterodera trifolii</name>
    <dbReference type="NCBI Taxonomy" id="157864"/>
    <lineage>
        <taxon>Eukaryota</taxon>
        <taxon>Metazoa</taxon>
        <taxon>Ecdysozoa</taxon>
        <taxon>Nematoda</taxon>
        <taxon>Chromadorea</taxon>
        <taxon>Rhabditida</taxon>
        <taxon>Tylenchina</taxon>
        <taxon>Tylenchomorpha</taxon>
        <taxon>Tylenchoidea</taxon>
        <taxon>Heteroderidae</taxon>
        <taxon>Heteroderinae</taxon>
        <taxon>Heterodera</taxon>
    </lineage>
</organism>